<protein>
    <recommendedName>
        <fullName evidence="4">Neutral/alkaline non-lysosomal ceramidase, N-terminal</fullName>
    </recommendedName>
</protein>
<proteinExistence type="predicted"/>
<name>A0A1I3H1K2_9PLAN</name>
<feature type="chain" id="PRO_5011555277" description="Neutral/alkaline non-lysosomal ceramidase, N-terminal" evidence="1">
    <location>
        <begin position="27"/>
        <end position="458"/>
    </location>
</feature>
<accession>A0A1I3H1K2</accession>
<keyword evidence="3" id="KW-1185">Reference proteome</keyword>
<gene>
    <name evidence="2" type="ORF">SAMN05421753_107212</name>
</gene>
<evidence type="ECO:0000313" key="3">
    <source>
        <dbReference type="Proteomes" id="UP000199518"/>
    </source>
</evidence>
<evidence type="ECO:0000313" key="2">
    <source>
        <dbReference type="EMBL" id="SFI29496.1"/>
    </source>
</evidence>
<dbReference type="EMBL" id="FOQD01000007">
    <property type="protein sequence ID" value="SFI29496.1"/>
    <property type="molecule type" value="Genomic_DNA"/>
</dbReference>
<reference evidence="3" key="1">
    <citation type="submission" date="2016-10" db="EMBL/GenBank/DDBJ databases">
        <authorList>
            <person name="Varghese N."/>
            <person name="Submissions S."/>
        </authorList>
    </citation>
    <scope>NUCLEOTIDE SEQUENCE [LARGE SCALE GENOMIC DNA]</scope>
    <source>
        <strain evidence="3">DSM 26348</strain>
    </source>
</reference>
<keyword evidence="1" id="KW-0732">Signal</keyword>
<evidence type="ECO:0008006" key="4">
    <source>
        <dbReference type="Google" id="ProtNLM"/>
    </source>
</evidence>
<sequence length="458" mass="49883">MLLMFRLQRCFVVFTLCISCVHPTQAAEPTGLKIATFNVNATPPIGSPAAYAPTRSVEEPLYARGIVLLGAGKPIVLCAVDWLGIGNDGQTLWREKLAEGAGTTTDRVAVHTLHQHDAPRCDFRADEILAEKGLGGARFDSPFCRDVIERTAQAIRTAVPHATPVTHLGVGKAKVEKVASNRRILGPDGKVAISRMSKTKNPAFQAAPEGLIDPELKLISFWNGEQPIASLTYYATHPMSYYGTGDLTSDFIGLAREQRVKALPEIAHIHFNGAGGNVAAGKYNDGSPEARIQLTDRVEQGMKAAWEATVRTPITVADVDWRTTIVRLPLPDYLSIESERAKLEKETVKDNRTFAPIIAWVERSENGVVPVELSCLQLKNVAILHMPGELFIEFQLAAQAMRPDETVCMAAYGEYGTGYIGTEIAYSQGGYETDRDSSHVSPAVEKVLTDGMRTLLGK</sequence>
<organism evidence="2 3">
    <name type="scientific">Planctomicrobium piriforme</name>
    <dbReference type="NCBI Taxonomy" id="1576369"/>
    <lineage>
        <taxon>Bacteria</taxon>
        <taxon>Pseudomonadati</taxon>
        <taxon>Planctomycetota</taxon>
        <taxon>Planctomycetia</taxon>
        <taxon>Planctomycetales</taxon>
        <taxon>Planctomycetaceae</taxon>
        <taxon>Planctomicrobium</taxon>
    </lineage>
</organism>
<dbReference type="Proteomes" id="UP000199518">
    <property type="component" value="Unassembled WGS sequence"/>
</dbReference>
<dbReference type="STRING" id="1576369.SAMN05421753_107212"/>
<dbReference type="AlphaFoldDB" id="A0A1I3H1K2"/>
<feature type="signal peptide" evidence="1">
    <location>
        <begin position="1"/>
        <end position="26"/>
    </location>
</feature>
<evidence type="ECO:0000256" key="1">
    <source>
        <dbReference type="SAM" id="SignalP"/>
    </source>
</evidence>
<dbReference type="RefSeq" id="WP_217647070.1">
    <property type="nucleotide sequence ID" value="NZ_FOQD01000007.1"/>
</dbReference>